<sequence length="196" mass="21199">MVLTLEHARHISAVHVAAVESLEGETGEGELPAGDAVGGVWVTGASYPPDPYSFTALFKLVRSLCQSLEEEEVGLLARVAAPPGTLTPYVVVLPAPHCSALSLVHVAPSDLMLPERHCPDPHQPLPDKLAQEVSDWLSSLPLTDLRHEDLTCPLSHALAAHFHAHTRPAARPLQTSWGRVRCAIRFPLPRATRGMF</sequence>
<keyword evidence="2" id="KW-1185">Reference proteome</keyword>
<protein>
    <submittedName>
        <fullName evidence="1">Uncharacterized protein</fullName>
    </submittedName>
</protein>
<evidence type="ECO:0000313" key="2">
    <source>
        <dbReference type="Proteomes" id="UP001487740"/>
    </source>
</evidence>
<dbReference type="AlphaFoldDB" id="A0AAW0TRA0"/>
<accession>A0AAW0TRA0</accession>
<organism evidence="1 2">
    <name type="scientific">Scylla paramamosain</name>
    <name type="common">Mud crab</name>
    <dbReference type="NCBI Taxonomy" id="85552"/>
    <lineage>
        <taxon>Eukaryota</taxon>
        <taxon>Metazoa</taxon>
        <taxon>Ecdysozoa</taxon>
        <taxon>Arthropoda</taxon>
        <taxon>Crustacea</taxon>
        <taxon>Multicrustacea</taxon>
        <taxon>Malacostraca</taxon>
        <taxon>Eumalacostraca</taxon>
        <taxon>Eucarida</taxon>
        <taxon>Decapoda</taxon>
        <taxon>Pleocyemata</taxon>
        <taxon>Brachyura</taxon>
        <taxon>Eubrachyura</taxon>
        <taxon>Portunoidea</taxon>
        <taxon>Portunidae</taxon>
        <taxon>Portuninae</taxon>
        <taxon>Scylla</taxon>
    </lineage>
</organism>
<proteinExistence type="predicted"/>
<gene>
    <name evidence="1" type="ORF">O3P69_012819</name>
</gene>
<name>A0AAW0TRA0_SCYPA</name>
<comment type="caution">
    <text evidence="1">The sequence shown here is derived from an EMBL/GenBank/DDBJ whole genome shotgun (WGS) entry which is preliminary data.</text>
</comment>
<dbReference type="Proteomes" id="UP001487740">
    <property type="component" value="Unassembled WGS sequence"/>
</dbReference>
<reference evidence="1 2" key="1">
    <citation type="submission" date="2023-03" db="EMBL/GenBank/DDBJ databases">
        <title>High-quality genome of Scylla paramamosain provides insights in environmental adaptation.</title>
        <authorList>
            <person name="Zhang L."/>
        </authorList>
    </citation>
    <scope>NUCLEOTIDE SEQUENCE [LARGE SCALE GENOMIC DNA]</scope>
    <source>
        <strain evidence="1">LZ_2023a</strain>
        <tissue evidence="1">Muscle</tissue>
    </source>
</reference>
<dbReference type="EMBL" id="JARAKH010000026">
    <property type="protein sequence ID" value="KAK8389889.1"/>
    <property type="molecule type" value="Genomic_DNA"/>
</dbReference>
<evidence type="ECO:0000313" key="1">
    <source>
        <dbReference type="EMBL" id="KAK8389889.1"/>
    </source>
</evidence>